<dbReference type="SUPFAM" id="SSF55785">
    <property type="entry name" value="PYP-like sensor domain (PAS domain)"/>
    <property type="match status" value="1"/>
</dbReference>
<feature type="compositionally biased region" description="Basic and acidic residues" evidence="1">
    <location>
        <begin position="1223"/>
        <end position="1235"/>
    </location>
</feature>
<feature type="compositionally biased region" description="Basic and acidic residues" evidence="1">
    <location>
        <begin position="1590"/>
        <end position="1599"/>
    </location>
</feature>
<feature type="compositionally biased region" description="Basic and acidic residues" evidence="1">
    <location>
        <begin position="684"/>
        <end position="693"/>
    </location>
</feature>
<feature type="compositionally biased region" description="Polar residues" evidence="1">
    <location>
        <begin position="697"/>
        <end position="731"/>
    </location>
</feature>
<dbReference type="InterPro" id="IPR035965">
    <property type="entry name" value="PAS-like_dom_sf"/>
</dbReference>
<dbReference type="InterPro" id="IPR000014">
    <property type="entry name" value="PAS"/>
</dbReference>
<feature type="transmembrane region" description="Helical" evidence="2">
    <location>
        <begin position="232"/>
        <end position="252"/>
    </location>
</feature>
<feature type="compositionally biased region" description="Low complexity" evidence="1">
    <location>
        <begin position="1105"/>
        <end position="1123"/>
    </location>
</feature>
<organism evidence="3">
    <name type="scientific">Chromera velia CCMP2878</name>
    <dbReference type="NCBI Taxonomy" id="1169474"/>
    <lineage>
        <taxon>Eukaryota</taxon>
        <taxon>Sar</taxon>
        <taxon>Alveolata</taxon>
        <taxon>Colpodellida</taxon>
        <taxon>Chromeraceae</taxon>
        <taxon>Chromera</taxon>
    </lineage>
</organism>
<evidence type="ECO:0000313" key="3">
    <source>
        <dbReference type="EMBL" id="CEM52478.1"/>
    </source>
</evidence>
<feature type="transmembrane region" description="Helical" evidence="2">
    <location>
        <begin position="12"/>
        <end position="28"/>
    </location>
</feature>
<protein>
    <submittedName>
        <fullName evidence="3">Uncharacterized protein</fullName>
    </submittedName>
</protein>
<name>A0A0G4I654_9ALVE</name>
<feature type="compositionally biased region" description="Basic and acidic residues" evidence="1">
    <location>
        <begin position="145"/>
        <end position="164"/>
    </location>
</feature>
<dbReference type="PhylomeDB" id="A0A0G4I654"/>
<feature type="region of interest" description="Disordered" evidence="1">
    <location>
        <begin position="942"/>
        <end position="1017"/>
    </location>
</feature>
<feature type="transmembrane region" description="Helical" evidence="2">
    <location>
        <begin position="40"/>
        <end position="61"/>
    </location>
</feature>
<feature type="region of interest" description="Disordered" evidence="1">
    <location>
        <begin position="1030"/>
        <end position="1124"/>
    </location>
</feature>
<feature type="region of interest" description="Disordered" evidence="1">
    <location>
        <begin position="618"/>
        <end position="762"/>
    </location>
</feature>
<dbReference type="EMBL" id="CDMZ01005260">
    <property type="protein sequence ID" value="CEM52478.1"/>
    <property type="molecule type" value="Genomic_DNA"/>
</dbReference>
<keyword evidence="2" id="KW-1133">Transmembrane helix</keyword>
<feature type="transmembrane region" description="Helical" evidence="2">
    <location>
        <begin position="200"/>
        <end position="220"/>
    </location>
</feature>
<feature type="compositionally biased region" description="Basic and acidic residues" evidence="1">
    <location>
        <begin position="466"/>
        <end position="477"/>
    </location>
</feature>
<feature type="compositionally biased region" description="Basic and acidic residues" evidence="1">
    <location>
        <begin position="1701"/>
        <end position="1710"/>
    </location>
</feature>
<feature type="region of interest" description="Disordered" evidence="1">
    <location>
        <begin position="466"/>
        <end position="510"/>
    </location>
</feature>
<feature type="region of interest" description="Disordered" evidence="1">
    <location>
        <begin position="309"/>
        <end position="348"/>
    </location>
</feature>
<feature type="region of interest" description="Disordered" evidence="1">
    <location>
        <begin position="1377"/>
        <end position="1463"/>
    </location>
</feature>
<keyword evidence="2" id="KW-0472">Membrane</keyword>
<feature type="compositionally biased region" description="Basic and acidic residues" evidence="1">
    <location>
        <begin position="1058"/>
        <end position="1074"/>
    </location>
</feature>
<accession>A0A0G4I654</accession>
<feature type="region of interest" description="Disordered" evidence="1">
    <location>
        <begin position="141"/>
        <end position="164"/>
    </location>
</feature>
<feature type="compositionally biased region" description="Basic and acidic residues" evidence="1">
    <location>
        <begin position="664"/>
        <end position="677"/>
    </location>
</feature>
<reference evidence="3" key="1">
    <citation type="submission" date="2014-11" db="EMBL/GenBank/DDBJ databases">
        <authorList>
            <person name="Otto D Thomas"/>
            <person name="Naeem Raeece"/>
        </authorList>
    </citation>
    <scope>NUCLEOTIDE SEQUENCE</scope>
</reference>
<evidence type="ECO:0000256" key="1">
    <source>
        <dbReference type="SAM" id="MobiDB-lite"/>
    </source>
</evidence>
<feature type="compositionally biased region" description="Basic and acidic residues" evidence="1">
    <location>
        <begin position="316"/>
        <end position="335"/>
    </location>
</feature>
<keyword evidence="2" id="KW-0812">Transmembrane</keyword>
<sequence length="1710" mass="182645">MAILLTDDFSRIATVSAIICAVLAIVVGEESLYSTEKFCLRVFLLFLIIVQNLGLIVFFYFNRRPRQTKETFLTDQKRHQLGTDTDPNDDLSAKLVPPRVYVFPVWLMTLFALWIITVFAITLPPIYDIWFPHPHAHGHFHHHPHHDDEHAHEPHDHHHQPDPHVSDADWKNSFFHRGHTSRFFYILNDLGNLYAFRHHVTATVVIQVYTAVIFLVVEIVGHSLYLGDKLAVAVLVISLAFSCLGILASFVLTEQSRVNVSHLVQCFQHQREAQSESRQVIEAVQCFGCATLVFEGPVSSFQETALLGEGKANHHRPSDAKQSRDVCRDRDETLREATAAPPLKPMPPAVARCTRVSRKTSECAGVAVEKLESGGLLALVEQGAGPADKAALARVCSDSLEALASELKLRCDGYGEGAGGEGEGEGSGWEGMGRGALEAGAGFRRWLFRLFASRQKGTMWSVWENTERERKREEAYGGRDVSSLSGRKTDVESGGTGGESQPRRETENPFSLFGSSVASEPIKMVSDPDRFFEVTAACRLQQRSGEVGCRSQMGSPQLFPSLEQRGGENRELPGLVETGGVCVILTFRDVTSRVREAQRAWALLENFAGMLSTAAWQAEGEGDCAPPPGPSGPLPLPTASSAHNSGRGRGSGGCVPALTSSSPSDERGGGEGEERKCVSVGGSDWREKTEGCRLSDPSGSSCGQRSENESQRSSPFSSGEQRTSSSHFCTQSDSDSGSETSGSPGDAQVEIEAETESQERDIEMGFRSQPAAADHCNTLTVSLSHPQVAPHRRAQNDRISCSHQFPNTAPARSPPAGDPLKSCGASGLRVDRQLEGGETEGASRAVRFRAVYQSKVIQALTGRKLIEGNGGGSWGDAVAGVGPHTPLHHHTTQAGGELGKEEAECEPLPLPLSVGQKIDSTSCFVPEPATALDRLQGILDGEGGGAGPARPPQHPPSVSVCQGGGGAEEGETHRQGTSVIRMKETETSPQICGGDAKRGGGGMSSVKLPPSPATGRRRIAPSCLWSVVESNVESDEEKEGERGGGSDGRLGGVIAAMEEEKRVGVGGKRERGEGDTAAPSNVPGGDSCLPPPQTNPLLSPNDGLPQHSQVTQSPPTSPDTPDTLNCLRPPARSPVASANVLWTEFVAPPYKDQVEEAIESCLRTGAPFALRLMIERPDGQLRWFECGGKRVFRSVLTGRPASFKGEKESEWSSCRVPGLTNGSDEREATGREDTHSPCTVLKESSTTEDTGTGSGGPFSSSSAAASVLGFLRDVTEEENARRRTEWLLGRSQQTLDAVFQGSIRAHFQEMVVIEASLLFGLWTGRILDDAPLTSVLRTKDAEDLRSAVFSACSSVVWFPSRVHLHTPWDRFPKTTRRGNSAVPFRPPPHAPLASPVPAQTNTLSGWGQWQAPPPSPSPCPERLLGNTPEGDGRSSSAASVHTGGISRRGVRQPPGPPSHQSHVGLLADSLAHSQAGALASVVAVIDDADPACATLNFFGLSPADVPTVPLPKRLLTGSQTSNRGGVARQGIQRSPAAAASLLVPKGKETDSNRMPTSCPPSRPPCRTGQTPLALGGAEQPRSSAGALEISDNRLRDKKGGVCFPPPQRNVAGGVSEQGEERNPRTNAKAKVPTCPPPGRAPVRGGLETVAGRCGGDENEDTQLFGVVGSPHQKNRSGREEEEEEPPVGVNVGGEPPPASHTKVDDCDSSS</sequence>
<feature type="region of interest" description="Disordered" evidence="1">
    <location>
        <begin position="1542"/>
        <end position="1710"/>
    </location>
</feature>
<dbReference type="CDD" id="cd00130">
    <property type="entry name" value="PAS"/>
    <property type="match status" value="1"/>
</dbReference>
<evidence type="ECO:0000256" key="2">
    <source>
        <dbReference type="SAM" id="Phobius"/>
    </source>
</evidence>
<proteinExistence type="predicted"/>
<dbReference type="VEuPathDB" id="CryptoDB:Cvel_11297"/>
<gene>
    <name evidence="3" type="ORF">Cvel_11297</name>
</gene>
<feature type="region of interest" description="Disordered" evidence="1">
    <location>
        <begin position="1214"/>
        <end position="1260"/>
    </location>
</feature>
<dbReference type="Gene3D" id="3.30.450.20">
    <property type="entry name" value="PAS domain"/>
    <property type="match status" value="1"/>
</dbReference>
<feature type="transmembrane region" description="Helical" evidence="2">
    <location>
        <begin position="100"/>
        <end position="123"/>
    </location>
</feature>
<feature type="compositionally biased region" description="Pro residues" evidence="1">
    <location>
        <begin position="625"/>
        <end position="636"/>
    </location>
</feature>
<feature type="compositionally biased region" description="Low complexity" evidence="1">
    <location>
        <begin position="732"/>
        <end position="746"/>
    </location>
</feature>